<organism evidence="8">
    <name type="scientific">marine metagenome</name>
    <dbReference type="NCBI Taxonomy" id="408172"/>
    <lineage>
        <taxon>unclassified sequences</taxon>
        <taxon>metagenomes</taxon>
        <taxon>ecological metagenomes</taxon>
    </lineage>
</organism>
<sequence>VGESGCGKTQVALSQAGLLPKSARISQNSINGIQTAMIFQDPLNALNPVLKVGTQILEGIKNKVKRNKGEVVRLLNAVGIDEPERRYYQYPHEFSGGMRQRVLIAIALAREPDLLIADEPTTALDVTIQAQIIDLLKEFNENQGVSILFISHDLSLVKSFAQRTMVMYAGRIVESAPTDVLFSTPQHPYTKALIQLSKMKKNNKGEFSSIPGVVPL</sequence>
<evidence type="ECO:0000256" key="1">
    <source>
        <dbReference type="ARBA" id="ARBA00004202"/>
    </source>
</evidence>
<evidence type="ECO:0000259" key="7">
    <source>
        <dbReference type="PROSITE" id="PS50893"/>
    </source>
</evidence>
<dbReference type="InterPro" id="IPR003439">
    <property type="entry name" value="ABC_transporter-like_ATP-bd"/>
</dbReference>
<evidence type="ECO:0000256" key="2">
    <source>
        <dbReference type="ARBA" id="ARBA00022448"/>
    </source>
</evidence>
<evidence type="ECO:0000256" key="5">
    <source>
        <dbReference type="ARBA" id="ARBA00022840"/>
    </source>
</evidence>
<dbReference type="InterPro" id="IPR027417">
    <property type="entry name" value="P-loop_NTPase"/>
</dbReference>
<dbReference type="PANTHER" id="PTHR43297:SF2">
    <property type="entry name" value="DIPEPTIDE TRANSPORT ATP-BINDING PROTEIN DPPD"/>
    <property type="match status" value="1"/>
</dbReference>
<feature type="non-terminal residue" evidence="8">
    <location>
        <position position="1"/>
    </location>
</feature>
<evidence type="ECO:0000256" key="6">
    <source>
        <dbReference type="ARBA" id="ARBA00023136"/>
    </source>
</evidence>
<dbReference type="Gene3D" id="3.40.50.300">
    <property type="entry name" value="P-loop containing nucleotide triphosphate hydrolases"/>
    <property type="match status" value="1"/>
</dbReference>
<keyword evidence="5" id="KW-0067">ATP-binding</keyword>
<dbReference type="AlphaFoldDB" id="A0A381S4L4"/>
<keyword evidence="2" id="KW-0813">Transport</keyword>
<name>A0A381S4L4_9ZZZZ</name>
<dbReference type="PROSITE" id="PS50893">
    <property type="entry name" value="ABC_TRANSPORTER_2"/>
    <property type="match status" value="1"/>
</dbReference>
<keyword evidence="6" id="KW-0472">Membrane</keyword>
<keyword evidence="4" id="KW-0547">Nucleotide-binding</keyword>
<evidence type="ECO:0000256" key="4">
    <source>
        <dbReference type="ARBA" id="ARBA00022741"/>
    </source>
</evidence>
<dbReference type="InterPro" id="IPR013563">
    <property type="entry name" value="Oligopep_ABC_C"/>
</dbReference>
<proteinExistence type="predicted"/>
<dbReference type="Pfam" id="PF08352">
    <property type="entry name" value="oligo_HPY"/>
    <property type="match status" value="1"/>
</dbReference>
<keyword evidence="3" id="KW-1003">Cell membrane</keyword>
<dbReference type="EMBL" id="UINC01002660">
    <property type="protein sequence ID" value="SUZ99026.1"/>
    <property type="molecule type" value="Genomic_DNA"/>
</dbReference>
<gene>
    <name evidence="8" type="ORF">METZ01_LOCUS51880</name>
</gene>
<dbReference type="CDD" id="cd03257">
    <property type="entry name" value="ABC_NikE_OppD_transporters"/>
    <property type="match status" value="1"/>
</dbReference>
<reference evidence="8" key="1">
    <citation type="submission" date="2018-05" db="EMBL/GenBank/DDBJ databases">
        <authorList>
            <person name="Lanie J.A."/>
            <person name="Ng W.-L."/>
            <person name="Kazmierczak K.M."/>
            <person name="Andrzejewski T.M."/>
            <person name="Davidsen T.M."/>
            <person name="Wayne K.J."/>
            <person name="Tettelin H."/>
            <person name="Glass J.I."/>
            <person name="Rusch D."/>
            <person name="Podicherti R."/>
            <person name="Tsui H.-C.T."/>
            <person name="Winkler M.E."/>
        </authorList>
    </citation>
    <scope>NUCLEOTIDE SEQUENCE</scope>
</reference>
<protein>
    <recommendedName>
        <fullName evidence="7">ABC transporter domain-containing protein</fullName>
    </recommendedName>
</protein>
<dbReference type="PROSITE" id="PS00211">
    <property type="entry name" value="ABC_TRANSPORTER_1"/>
    <property type="match status" value="1"/>
</dbReference>
<dbReference type="GO" id="GO:0016887">
    <property type="term" value="F:ATP hydrolysis activity"/>
    <property type="evidence" value="ECO:0007669"/>
    <property type="project" value="InterPro"/>
</dbReference>
<dbReference type="Pfam" id="PF00005">
    <property type="entry name" value="ABC_tran"/>
    <property type="match status" value="1"/>
</dbReference>
<dbReference type="PANTHER" id="PTHR43297">
    <property type="entry name" value="OLIGOPEPTIDE TRANSPORT ATP-BINDING PROTEIN APPD"/>
    <property type="match status" value="1"/>
</dbReference>
<feature type="domain" description="ABC transporter" evidence="7">
    <location>
        <begin position="1"/>
        <end position="194"/>
    </location>
</feature>
<dbReference type="GO" id="GO:0005886">
    <property type="term" value="C:plasma membrane"/>
    <property type="evidence" value="ECO:0007669"/>
    <property type="project" value="UniProtKB-SubCell"/>
</dbReference>
<dbReference type="InterPro" id="IPR003593">
    <property type="entry name" value="AAA+_ATPase"/>
</dbReference>
<dbReference type="InterPro" id="IPR017871">
    <property type="entry name" value="ABC_transporter-like_CS"/>
</dbReference>
<comment type="subcellular location">
    <subcellularLocation>
        <location evidence="1">Cell membrane</location>
        <topology evidence="1">Peripheral membrane protein</topology>
    </subcellularLocation>
</comment>
<dbReference type="GO" id="GO:0005524">
    <property type="term" value="F:ATP binding"/>
    <property type="evidence" value="ECO:0007669"/>
    <property type="project" value="UniProtKB-KW"/>
</dbReference>
<dbReference type="SUPFAM" id="SSF52540">
    <property type="entry name" value="P-loop containing nucleoside triphosphate hydrolases"/>
    <property type="match status" value="1"/>
</dbReference>
<dbReference type="SMART" id="SM00382">
    <property type="entry name" value="AAA"/>
    <property type="match status" value="1"/>
</dbReference>
<evidence type="ECO:0000313" key="8">
    <source>
        <dbReference type="EMBL" id="SUZ99026.1"/>
    </source>
</evidence>
<dbReference type="GO" id="GO:0015833">
    <property type="term" value="P:peptide transport"/>
    <property type="evidence" value="ECO:0007669"/>
    <property type="project" value="InterPro"/>
</dbReference>
<accession>A0A381S4L4</accession>
<evidence type="ECO:0000256" key="3">
    <source>
        <dbReference type="ARBA" id="ARBA00022475"/>
    </source>
</evidence>
<feature type="non-terminal residue" evidence="8">
    <location>
        <position position="216"/>
    </location>
</feature>
<dbReference type="InterPro" id="IPR050388">
    <property type="entry name" value="ABC_Ni/Peptide_Import"/>
</dbReference>